<keyword evidence="1" id="KW-0732">Signal</keyword>
<evidence type="ECO:0000256" key="1">
    <source>
        <dbReference type="SAM" id="SignalP"/>
    </source>
</evidence>
<dbReference type="InterPro" id="IPR025711">
    <property type="entry name" value="PepSY"/>
</dbReference>
<proteinExistence type="predicted"/>
<feature type="signal peptide" evidence="1">
    <location>
        <begin position="1"/>
        <end position="21"/>
    </location>
</feature>
<dbReference type="Gene3D" id="3.10.450.40">
    <property type="match status" value="1"/>
</dbReference>
<dbReference type="OrthoDB" id="5421567at2"/>
<keyword evidence="4" id="KW-1185">Reference proteome</keyword>
<reference evidence="4" key="1">
    <citation type="submission" date="2016-10" db="EMBL/GenBank/DDBJ databases">
        <authorList>
            <person name="Varghese N."/>
            <person name="Submissions S."/>
        </authorList>
    </citation>
    <scope>NUCLEOTIDE SEQUENCE [LARGE SCALE GENOMIC DNA]</scope>
    <source>
        <strain evidence="4">DSM 8415</strain>
    </source>
</reference>
<dbReference type="Pfam" id="PF03413">
    <property type="entry name" value="PepSY"/>
    <property type="match status" value="1"/>
</dbReference>
<dbReference type="EMBL" id="FMYU01000015">
    <property type="protein sequence ID" value="SDC99748.1"/>
    <property type="molecule type" value="Genomic_DNA"/>
</dbReference>
<name>A0A1G6R5B9_9BACT</name>
<sequence length="123" mass="12944">MKNTKKLAALALGGLLLSTSAAGIATASSQLNGSIKITQDNEANYANLASVNIDQAVASALKAQPGQVIKAGLENEDGYLVWGVEIASNNQIHEVKVDAKNAKILKIEKDQPDSQKEGIEEND</sequence>
<dbReference type="Proteomes" id="UP000199411">
    <property type="component" value="Unassembled WGS sequence"/>
</dbReference>
<feature type="chain" id="PRO_5011660513" evidence="1">
    <location>
        <begin position="22"/>
        <end position="123"/>
    </location>
</feature>
<evidence type="ECO:0000259" key="2">
    <source>
        <dbReference type="Pfam" id="PF03413"/>
    </source>
</evidence>
<dbReference type="RefSeq" id="WP_092129638.1">
    <property type="nucleotide sequence ID" value="NZ_FMYU01000015.1"/>
</dbReference>
<organism evidence="3 4">
    <name type="scientific">Desulfurella multipotens</name>
    <dbReference type="NCBI Taxonomy" id="79269"/>
    <lineage>
        <taxon>Bacteria</taxon>
        <taxon>Pseudomonadati</taxon>
        <taxon>Campylobacterota</taxon>
        <taxon>Desulfurellia</taxon>
        <taxon>Desulfurellales</taxon>
        <taxon>Desulfurellaceae</taxon>
        <taxon>Desulfurella</taxon>
    </lineage>
</organism>
<dbReference type="AlphaFoldDB" id="A0A1G6R5B9"/>
<evidence type="ECO:0000313" key="4">
    <source>
        <dbReference type="Proteomes" id="UP000199411"/>
    </source>
</evidence>
<feature type="domain" description="PepSY" evidence="2">
    <location>
        <begin position="51"/>
        <end position="108"/>
    </location>
</feature>
<gene>
    <name evidence="3" type="ORF">SAMN05660835_01723</name>
</gene>
<accession>A0A1G6R5B9</accession>
<evidence type="ECO:0000313" key="3">
    <source>
        <dbReference type="EMBL" id="SDC99748.1"/>
    </source>
</evidence>
<protein>
    <submittedName>
        <fullName evidence="3">Peptidase propeptide and YPEB domain-containing protein</fullName>
    </submittedName>
</protein>